<dbReference type="OrthoDB" id="9768949at2"/>
<organism evidence="2 3">
    <name type="scientific">Dissulfuribacter thermophilus</name>
    <dbReference type="NCBI Taxonomy" id="1156395"/>
    <lineage>
        <taxon>Bacteria</taxon>
        <taxon>Pseudomonadati</taxon>
        <taxon>Thermodesulfobacteriota</taxon>
        <taxon>Dissulfuribacteria</taxon>
        <taxon>Dissulfuribacterales</taxon>
        <taxon>Dissulfuribacteraceae</taxon>
        <taxon>Dissulfuribacter</taxon>
    </lineage>
</organism>
<reference evidence="2 3" key="1">
    <citation type="submission" date="2016-06" db="EMBL/GenBank/DDBJ databases">
        <title>Respiratory ammonification of nitrate coupled to the oxidation of elemental sulfur in deep-sea autotrophic thermophilic bacteria.</title>
        <authorList>
            <person name="Slobodkina G.B."/>
            <person name="Mardanov A.V."/>
            <person name="Ravin N.V."/>
            <person name="Frolova A.A."/>
            <person name="Viryasiv M.B."/>
            <person name="Chernyh N.A."/>
            <person name="Bonch-Osmolovskaya E.A."/>
            <person name="Slobodkin A.I."/>
        </authorList>
    </citation>
    <scope>NUCLEOTIDE SEQUENCE [LARGE SCALE GENOMIC DNA]</scope>
    <source>
        <strain evidence="2 3">S69</strain>
    </source>
</reference>
<dbReference type="InterPro" id="IPR007844">
    <property type="entry name" value="AsmA"/>
</dbReference>
<dbReference type="Pfam" id="PF05170">
    <property type="entry name" value="AsmA"/>
    <property type="match status" value="1"/>
</dbReference>
<evidence type="ECO:0000313" key="2">
    <source>
        <dbReference type="EMBL" id="OCC14539.1"/>
    </source>
</evidence>
<name>A0A1B9F3M5_9BACT</name>
<dbReference type="GO" id="GO:0090313">
    <property type="term" value="P:regulation of protein targeting to membrane"/>
    <property type="evidence" value="ECO:0007669"/>
    <property type="project" value="TreeGrafter"/>
</dbReference>
<comment type="caution">
    <text evidence="2">The sequence shown here is derived from an EMBL/GenBank/DDBJ whole genome shotgun (WGS) entry which is preliminary data.</text>
</comment>
<dbReference type="STRING" id="1156395.DBT_2081"/>
<protein>
    <recommendedName>
        <fullName evidence="1">AsmA domain-containing protein</fullName>
    </recommendedName>
</protein>
<keyword evidence="3" id="KW-1185">Reference proteome</keyword>
<dbReference type="PANTHER" id="PTHR30441">
    <property type="entry name" value="DUF748 DOMAIN-CONTAINING PROTEIN"/>
    <property type="match status" value="1"/>
</dbReference>
<sequence length="1169" mass="130121">MKLKSFLRISLITLVFVIVLLVSALIALPYLLNNQSVKSKLEQILSNKANAEISFDNIELSYLPSLNFLIHDLKLQKGSFFAKANSVKVFPNLLGIIHKDDPNLIGAVTFKKLKIQHHYDIKEGKIKFVHEKILFSTTCTINGECNFFAQGILNPKTGDISGSLKARDSSIKSIVSIFLKGSSFEGKLQSFEAQFNTNFKTKDTLKIPSFSLALKAPVLHASGSMNLSRSDNQTRVDMNLDFKTPNLAKVRSYFLKHLGNKKVVKEICSIVRGGELERLNILYKGTTEGLKHVENYVITASAKDVPIYIPKLDLSIQKTTGSIAIKKGILTGKGLYATLKDTTCKDASIRLDLIGTDKRLSFLGNLSASSEDIVWAVKKIVKEKFVQNWAQKIQWTRGHMMGTLAVNGPLKKPIVEVNARPKDISIKFKGKFLPFFVKKGHFYLNTREKRVSLKEISGSYGDTHWASLSTQVVWERPVPFTLRMKDAQVDLKEGLTSIEHTSFNRKLKKIVNNVAGSLDIKDLMIKGDFLNPQKLHYTLVLDGADLELDSPLLPQKVKINSARGKIFNNNIRLKDLSLLFDDRTNLDLTLNLVHQKFSGFKGQITISGTVHNGVGTWIIGKNFIPEDFIPRLPIHLKDLKINFGKREPILISGEFSSVTKKGEAVHADLSFRKTQNILSLERLIINGPASNAVLRLEVNSKTKGGDPGKLAFLFKGVLSGKDLDALLKDNRLLIGKIKGRIGLCTGHCGPKLTVHKASYKQRAPKKSSGGVPQDFSHVVDINGDLYVKDLWWRWGVNRPILVQELALKGSNNHVKINKMLFTEGSISGSGNGVISSTKNGFSTTLTIFSKTMDVDEILSLFTKKKQKLMDIDNKPTLVKKKTKFLWPDVINDIKIDFETPELIYNDRILNDVHGNAILLKDGKINIDILSSLLCGVHAALGYEKSGEDYNIRLNVWTEEDEKRPDLKDTLECLGVPGEALSGPFQCSITLEGMTENWTKGSFMLKAGPGIIKHSSMFSKIFSILNVIDLFSKQGLDKLFSRELPYSYLEIEGPIENNNLVINRLVLKAEGLNFYGTGNVALNTWDIDLYILVSPFKAIDLLLSKIPIVGYVIGGKNRTLVTVPLKLSGSIKDPEVVPLDPKALSKGVLDIFKNVISIPIRVIVPEKTLK</sequence>
<dbReference type="RefSeq" id="WP_067619900.1">
    <property type="nucleotide sequence ID" value="NZ_MAGO01000011.1"/>
</dbReference>
<dbReference type="Proteomes" id="UP000093080">
    <property type="component" value="Unassembled WGS sequence"/>
</dbReference>
<dbReference type="GO" id="GO:0005886">
    <property type="term" value="C:plasma membrane"/>
    <property type="evidence" value="ECO:0007669"/>
    <property type="project" value="TreeGrafter"/>
</dbReference>
<dbReference type="AlphaFoldDB" id="A0A1B9F3M5"/>
<dbReference type="InterPro" id="IPR052894">
    <property type="entry name" value="AsmA-related"/>
</dbReference>
<dbReference type="PANTHER" id="PTHR30441:SF8">
    <property type="entry name" value="DUF748 DOMAIN-CONTAINING PROTEIN"/>
    <property type="match status" value="1"/>
</dbReference>
<feature type="domain" description="AsmA" evidence="1">
    <location>
        <begin position="4"/>
        <end position="89"/>
    </location>
</feature>
<gene>
    <name evidence="2" type="ORF">DBT_2081</name>
</gene>
<accession>A0A1B9F3M5</accession>
<evidence type="ECO:0000313" key="3">
    <source>
        <dbReference type="Proteomes" id="UP000093080"/>
    </source>
</evidence>
<dbReference type="EMBL" id="MAGO01000011">
    <property type="protein sequence ID" value="OCC14539.1"/>
    <property type="molecule type" value="Genomic_DNA"/>
</dbReference>
<evidence type="ECO:0000259" key="1">
    <source>
        <dbReference type="Pfam" id="PF05170"/>
    </source>
</evidence>
<proteinExistence type="predicted"/>